<evidence type="ECO:0000313" key="2">
    <source>
        <dbReference type="Proteomes" id="UP000298416"/>
    </source>
</evidence>
<dbReference type="OrthoDB" id="1686201at2759"/>
<dbReference type="Proteomes" id="UP000298416">
    <property type="component" value="Unassembled WGS sequence"/>
</dbReference>
<reference evidence="1" key="2">
    <citation type="submission" date="2020-08" db="EMBL/GenBank/DDBJ databases">
        <title>Plant Genome Project.</title>
        <authorList>
            <person name="Zhang R.-G."/>
        </authorList>
    </citation>
    <scope>NUCLEOTIDE SEQUENCE</scope>
    <source>
        <strain evidence="1">Huo1</strain>
        <tissue evidence="1">Leaf</tissue>
    </source>
</reference>
<evidence type="ECO:0000313" key="1">
    <source>
        <dbReference type="EMBL" id="KAG6423016.1"/>
    </source>
</evidence>
<protein>
    <submittedName>
        <fullName evidence="1">Uncharacterized protein</fullName>
    </submittedName>
</protein>
<name>A0A8X8Y4J1_SALSN</name>
<dbReference type="EMBL" id="PNBA02000005">
    <property type="protein sequence ID" value="KAG6423016.1"/>
    <property type="molecule type" value="Genomic_DNA"/>
</dbReference>
<proteinExistence type="predicted"/>
<gene>
    <name evidence="1" type="ORF">SASPL_113399</name>
</gene>
<keyword evidence="2" id="KW-1185">Reference proteome</keyword>
<accession>A0A8X8Y4J1</accession>
<reference evidence="1" key="1">
    <citation type="submission" date="2018-01" db="EMBL/GenBank/DDBJ databases">
        <authorList>
            <person name="Mao J.F."/>
        </authorList>
    </citation>
    <scope>NUCLEOTIDE SEQUENCE</scope>
    <source>
        <strain evidence="1">Huo1</strain>
        <tissue evidence="1">Leaf</tissue>
    </source>
</reference>
<sequence>MALHRLTSKSIINGSHTFLNNAWICRGFVSATAPSHKEKIDKETCEKVIEAAETVKEGSKDVVKEVKRVGEAITEKVTKATGNMMADAVKKGFEHAADKAKSKKSKDILDTGKVVAQAIKERIDKKDK</sequence>
<dbReference type="AlphaFoldDB" id="A0A8X8Y4J1"/>
<comment type="caution">
    <text evidence="1">The sequence shown here is derived from an EMBL/GenBank/DDBJ whole genome shotgun (WGS) entry which is preliminary data.</text>
</comment>
<organism evidence="1">
    <name type="scientific">Salvia splendens</name>
    <name type="common">Scarlet sage</name>
    <dbReference type="NCBI Taxonomy" id="180675"/>
    <lineage>
        <taxon>Eukaryota</taxon>
        <taxon>Viridiplantae</taxon>
        <taxon>Streptophyta</taxon>
        <taxon>Embryophyta</taxon>
        <taxon>Tracheophyta</taxon>
        <taxon>Spermatophyta</taxon>
        <taxon>Magnoliopsida</taxon>
        <taxon>eudicotyledons</taxon>
        <taxon>Gunneridae</taxon>
        <taxon>Pentapetalae</taxon>
        <taxon>asterids</taxon>
        <taxon>lamiids</taxon>
        <taxon>Lamiales</taxon>
        <taxon>Lamiaceae</taxon>
        <taxon>Nepetoideae</taxon>
        <taxon>Mentheae</taxon>
        <taxon>Salviinae</taxon>
        <taxon>Salvia</taxon>
        <taxon>Salvia subgen. Calosphace</taxon>
        <taxon>core Calosphace</taxon>
    </lineage>
</organism>